<dbReference type="SUPFAM" id="SSF52821">
    <property type="entry name" value="Rhodanese/Cell cycle control phosphatase"/>
    <property type="match status" value="1"/>
</dbReference>
<dbReference type="InterPro" id="IPR036873">
    <property type="entry name" value="Rhodanese-like_dom_sf"/>
</dbReference>
<protein>
    <recommendedName>
        <fullName evidence="1">Rhodanese domain-containing protein</fullName>
    </recommendedName>
</protein>
<dbReference type="AlphaFoldDB" id="A0A1V6SJX3"/>
<dbReference type="Proteomes" id="UP000191285">
    <property type="component" value="Unassembled WGS sequence"/>
</dbReference>
<keyword evidence="3" id="KW-1185">Reference proteome</keyword>
<dbReference type="Gene3D" id="3.40.250.10">
    <property type="entry name" value="Rhodanese-like domain"/>
    <property type="match status" value="1"/>
</dbReference>
<reference evidence="3" key="1">
    <citation type="journal article" date="2017" name="Nat. Microbiol.">
        <title>Global analysis of biosynthetic gene clusters reveals vast potential of secondary metabolite production in Penicillium species.</title>
        <authorList>
            <person name="Nielsen J.C."/>
            <person name="Grijseels S."/>
            <person name="Prigent S."/>
            <person name="Ji B."/>
            <person name="Dainat J."/>
            <person name="Nielsen K.F."/>
            <person name="Frisvad J.C."/>
            <person name="Workman M."/>
            <person name="Nielsen J."/>
        </authorList>
    </citation>
    <scope>NUCLEOTIDE SEQUENCE [LARGE SCALE GENOMIC DNA]</scope>
    <source>
        <strain evidence="3">IBT 24891</strain>
    </source>
</reference>
<proteinExistence type="predicted"/>
<dbReference type="SMART" id="SM00450">
    <property type="entry name" value="RHOD"/>
    <property type="match status" value="1"/>
</dbReference>
<gene>
    <name evidence="2" type="ORF">PENSTE_c036G02072</name>
</gene>
<dbReference type="PANTHER" id="PTHR44086">
    <property type="entry name" value="THIOSULFATE SULFURTRANSFERASE RDL2, MITOCHONDRIAL-RELATED"/>
    <property type="match status" value="1"/>
</dbReference>
<feature type="domain" description="Rhodanese" evidence="1">
    <location>
        <begin position="104"/>
        <end position="212"/>
    </location>
</feature>
<comment type="caution">
    <text evidence="2">The sequence shown here is derived from an EMBL/GenBank/DDBJ whole genome shotgun (WGS) entry which is preliminary data.</text>
</comment>
<organism evidence="2 3">
    <name type="scientific">Penicillium steckii</name>
    <dbReference type="NCBI Taxonomy" id="303698"/>
    <lineage>
        <taxon>Eukaryota</taxon>
        <taxon>Fungi</taxon>
        <taxon>Dikarya</taxon>
        <taxon>Ascomycota</taxon>
        <taxon>Pezizomycotina</taxon>
        <taxon>Eurotiomycetes</taxon>
        <taxon>Eurotiomycetidae</taxon>
        <taxon>Eurotiales</taxon>
        <taxon>Aspergillaceae</taxon>
        <taxon>Penicillium</taxon>
    </lineage>
</organism>
<dbReference type="PANTHER" id="PTHR44086:SF10">
    <property type="entry name" value="THIOSULFATE SULFURTRANSFERASE_RHODANESE-LIKE DOMAIN-CONTAINING PROTEIN 3"/>
    <property type="match status" value="1"/>
</dbReference>
<name>A0A1V6SJX3_9EURO</name>
<accession>A0A1V6SJX3</accession>
<dbReference type="EMBL" id="MLKD01000036">
    <property type="protein sequence ID" value="OQE14342.1"/>
    <property type="molecule type" value="Genomic_DNA"/>
</dbReference>
<dbReference type="Pfam" id="PF00581">
    <property type="entry name" value="Rhodanese"/>
    <property type="match status" value="1"/>
</dbReference>
<dbReference type="GO" id="GO:0005739">
    <property type="term" value="C:mitochondrion"/>
    <property type="evidence" value="ECO:0007669"/>
    <property type="project" value="TreeGrafter"/>
</dbReference>
<dbReference type="STRING" id="303698.A0A1V6SJX3"/>
<dbReference type="CDD" id="cd01519">
    <property type="entry name" value="RHOD_HSP67B2"/>
    <property type="match status" value="1"/>
</dbReference>
<dbReference type="OrthoDB" id="566238at2759"/>
<dbReference type="InterPro" id="IPR001763">
    <property type="entry name" value="Rhodanese-like_dom"/>
</dbReference>
<sequence>MASTLQLTVRRTASALSSTAFKSPTRQILRSKALPAVTTRGLTVCSRRSTLISQKQYQTPIRPQTQIRWSSDKAEKTVDPESLTFRQWGFEDINSTLPADEPSPTHSPVLIDVREPAELQGTGIIPHALSIPLASQPDAMYLTPDEFETRFGFPKPTLDAGSDSQLVFYCKAGVRADAAARLAVQAGYDPQRIGVYMGSWLDWVRNGGKVEFWDGDD</sequence>
<evidence type="ECO:0000313" key="2">
    <source>
        <dbReference type="EMBL" id="OQE14342.1"/>
    </source>
</evidence>
<dbReference type="GO" id="GO:0004792">
    <property type="term" value="F:thiosulfate-cyanide sulfurtransferase activity"/>
    <property type="evidence" value="ECO:0007669"/>
    <property type="project" value="TreeGrafter"/>
</dbReference>
<evidence type="ECO:0000313" key="3">
    <source>
        <dbReference type="Proteomes" id="UP000191285"/>
    </source>
</evidence>
<dbReference type="PROSITE" id="PS50206">
    <property type="entry name" value="RHODANESE_3"/>
    <property type="match status" value="1"/>
</dbReference>
<evidence type="ECO:0000259" key="1">
    <source>
        <dbReference type="PROSITE" id="PS50206"/>
    </source>
</evidence>